<dbReference type="InterPro" id="IPR005152">
    <property type="entry name" value="Lipase_secreted"/>
</dbReference>
<feature type="signal peptide" evidence="2">
    <location>
        <begin position="1"/>
        <end position="22"/>
    </location>
</feature>
<evidence type="ECO:0000313" key="4">
    <source>
        <dbReference type="Proteomes" id="UP000076744"/>
    </source>
</evidence>
<proteinExistence type="predicted"/>
<accession>A0A167UD98</accession>
<dbReference type="Gene3D" id="1.10.260.130">
    <property type="match status" value="1"/>
</dbReference>
<reference evidence="3 4" key="1">
    <citation type="journal article" date="2016" name="Genome Biol. Evol.">
        <title>Divergent and convergent evolution of fungal pathogenicity.</title>
        <authorList>
            <person name="Shang Y."/>
            <person name="Xiao G."/>
            <person name="Zheng P."/>
            <person name="Cen K."/>
            <person name="Zhan S."/>
            <person name="Wang C."/>
        </authorList>
    </citation>
    <scope>NUCLEOTIDE SEQUENCE [LARGE SCALE GENOMIC DNA]</scope>
    <source>
        <strain evidence="3 4">ARSEF 2679</strain>
    </source>
</reference>
<dbReference type="Gene3D" id="3.40.50.1820">
    <property type="entry name" value="alpha/beta hydrolase"/>
    <property type="match status" value="1"/>
</dbReference>
<dbReference type="Pfam" id="PF03583">
    <property type="entry name" value="LIP"/>
    <property type="match status" value="1"/>
</dbReference>
<dbReference type="GeneID" id="30021842"/>
<dbReference type="PANTHER" id="PTHR34853:SF5">
    <property type="entry name" value="LIP-DOMAIN-CONTAINING PROTEIN-RELATED"/>
    <property type="match status" value="1"/>
</dbReference>
<dbReference type="Proteomes" id="UP000076744">
    <property type="component" value="Unassembled WGS sequence"/>
</dbReference>
<dbReference type="GO" id="GO:0016042">
    <property type="term" value="P:lipid catabolic process"/>
    <property type="evidence" value="ECO:0007669"/>
    <property type="project" value="InterPro"/>
</dbReference>
<sequence>MHLTQGLTPLLALLGNLAVADARRSSDAAAELPPSRDPWYTLPAGADCTGSPGKVLRLRRAPKSTRDSLRGIQDAWNVLFCSTDSLGLPTFSVTTVLVPRLADRASLATYAPAYDSASVDSSPSFAFRDLPSASVEQALFAPLLVAKRWVLNVPDYEGPRAAYLAGNNSGHGVLDSMRAVASLRETIGLREGYRQAVYGYSGGAFAAQWAAQLQPGYAPELQVGAAAYGGLPVNATAAIQSVNGGPSAGLVVLALLGTTAQDPAARAVLVDNLRKTGPFNATTLLGAAALDVKAGLALFKNQDIAEYFVDGFSFLRDPAFVRAFYDDTLAGHADTPTIPLYVFHAVKDELSPSRDMDELVEKYCAAGARIRYRRNTVGDHTAEGVVEGIRALNWLGRFFKERTVDGGGGSCSQRCITQNVAVPLGPDTLALVFAVFGQQGLSIARFLQAHPLPGIPPVPPTATNANIFAALNLTSRAALTKIGLDDKRLAEFYVSDQDLAELGIH</sequence>
<organism evidence="3 4">
    <name type="scientific">Cordyceps fumosorosea (strain ARSEF 2679)</name>
    <name type="common">Isaria fumosorosea</name>
    <dbReference type="NCBI Taxonomy" id="1081104"/>
    <lineage>
        <taxon>Eukaryota</taxon>
        <taxon>Fungi</taxon>
        <taxon>Dikarya</taxon>
        <taxon>Ascomycota</taxon>
        <taxon>Pezizomycotina</taxon>
        <taxon>Sordariomycetes</taxon>
        <taxon>Hypocreomycetidae</taxon>
        <taxon>Hypocreales</taxon>
        <taxon>Cordycipitaceae</taxon>
        <taxon>Cordyceps</taxon>
    </lineage>
</organism>
<dbReference type="PANTHER" id="PTHR34853">
    <property type="match status" value="1"/>
</dbReference>
<protein>
    <submittedName>
        <fullName evidence="3">Lipase</fullName>
    </submittedName>
</protein>
<comment type="caution">
    <text evidence="3">The sequence shown here is derived from an EMBL/GenBank/DDBJ whole genome shotgun (WGS) entry which is preliminary data.</text>
</comment>
<gene>
    <name evidence="3" type="ORF">ISF_05550</name>
</gene>
<evidence type="ECO:0000256" key="1">
    <source>
        <dbReference type="ARBA" id="ARBA00022801"/>
    </source>
</evidence>
<dbReference type="GO" id="GO:0004806">
    <property type="term" value="F:triacylglycerol lipase activity"/>
    <property type="evidence" value="ECO:0007669"/>
    <property type="project" value="InterPro"/>
</dbReference>
<feature type="chain" id="PRO_5007892959" evidence="2">
    <location>
        <begin position="23"/>
        <end position="505"/>
    </location>
</feature>
<keyword evidence="2" id="KW-0732">Signal</keyword>
<dbReference type="AlphaFoldDB" id="A0A167UD98"/>
<dbReference type="EMBL" id="AZHB01000013">
    <property type="protein sequence ID" value="OAA61471.1"/>
    <property type="molecule type" value="Genomic_DNA"/>
</dbReference>
<dbReference type="InterPro" id="IPR029058">
    <property type="entry name" value="AB_hydrolase_fold"/>
</dbReference>
<dbReference type="OrthoDB" id="2373480at2759"/>
<keyword evidence="4" id="KW-1185">Reference proteome</keyword>
<dbReference type="RefSeq" id="XP_018703726.1">
    <property type="nucleotide sequence ID" value="XM_018849155.1"/>
</dbReference>
<keyword evidence="1" id="KW-0378">Hydrolase</keyword>
<name>A0A167UD98_CORFA</name>
<evidence type="ECO:0000313" key="3">
    <source>
        <dbReference type="EMBL" id="OAA61471.1"/>
    </source>
</evidence>
<dbReference type="SUPFAM" id="SSF53474">
    <property type="entry name" value="alpha/beta-Hydrolases"/>
    <property type="match status" value="1"/>
</dbReference>
<evidence type="ECO:0000256" key="2">
    <source>
        <dbReference type="SAM" id="SignalP"/>
    </source>
</evidence>